<keyword evidence="10" id="KW-1185">Reference proteome</keyword>
<evidence type="ECO:0000256" key="3">
    <source>
        <dbReference type="ARBA" id="ARBA00022679"/>
    </source>
</evidence>
<dbReference type="InterPro" id="IPR001640">
    <property type="entry name" value="Lgt"/>
</dbReference>
<dbReference type="Pfam" id="PF01790">
    <property type="entry name" value="LGT"/>
    <property type="match status" value="1"/>
</dbReference>
<dbReference type="AlphaFoldDB" id="A0A852SSM5"/>
<reference evidence="9 10" key="1">
    <citation type="submission" date="2020-07" db="EMBL/GenBank/DDBJ databases">
        <title>Sequencing the genomes of 1000 actinobacteria strains.</title>
        <authorList>
            <person name="Klenk H.-P."/>
        </authorList>
    </citation>
    <scope>NUCLEOTIDE SEQUENCE [LARGE SCALE GENOMIC DNA]</scope>
    <source>
        <strain evidence="9 10">DSM 26474</strain>
    </source>
</reference>
<dbReference type="HAMAP" id="MF_01147">
    <property type="entry name" value="Lgt"/>
    <property type="match status" value="1"/>
</dbReference>
<dbReference type="PROSITE" id="PS01311">
    <property type="entry name" value="LGT"/>
    <property type="match status" value="1"/>
</dbReference>
<dbReference type="GO" id="GO:0008961">
    <property type="term" value="F:phosphatidylglycerol-prolipoprotein diacylglyceryl transferase activity"/>
    <property type="evidence" value="ECO:0007669"/>
    <property type="project" value="UniProtKB-UniRule"/>
</dbReference>
<organism evidence="9 10">
    <name type="scientific">Herbiconiux flava</name>
    <dbReference type="NCBI Taxonomy" id="881268"/>
    <lineage>
        <taxon>Bacteria</taxon>
        <taxon>Bacillati</taxon>
        <taxon>Actinomycetota</taxon>
        <taxon>Actinomycetes</taxon>
        <taxon>Micrococcales</taxon>
        <taxon>Microbacteriaceae</taxon>
        <taxon>Herbiconiux</taxon>
    </lineage>
</organism>
<evidence type="ECO:0000256" key="4">
    <source>
        <dbReference type="ARBA" id="ARBA00022692"/>
    </source>
</evidence>
<proteinExistence type="inferred from homology"/>
<feature type="transmembrane region" description="Helical" evidence="7">
    <location>
        <begin position="188"/>
        <end position="206"/>
    </location>
</feature>
<dbReference type="GO" id="GO:0042158">
    <property type="term" value="P:lipoprotein biosynthetic process"/>
    <property type="evidence" value="ECO:0007669"/>
    <property type="project" value="UniProtKB-UniRule"/>
</dbReference>
<dbReference type="RefSeq" id="WP_179548711.1">
    <property type="nucleotide sequence ID" value="NZ_BSEW01000002.1"/>
</dbReference>
<comment type="similarity">
    <text evidence="1 7">Belongs to the Lgt family.</text>
</comment>
<dbReference type="UniPathway" id="UPA00664"/>
<dbReference type="PANTHER" id="PTHR30589">
    <property type="entry name" value="PROLIPOPROTEIN DIACYLGLYCERYL TRANSFERASE"/>
    <property type="match status" value="1"/>
</dbReference>
<feature type="transmembrane region" description="Helical" evidence="7">
    <location>
        <begin position="249"/>
        <end position="267"/>
    </location>
</feature>
<comment type="catalytic activity">
    <reaction evidence="7">
        <text>L-cysteinyl-[prolipoprotein] + a 1,2-diacyl-sn-glycero-3-phospho-(1'-sn-glycerol) = an S-1,2-diacyl-sn-glyceryl-L-cysteinyl-[prolipoprotein] + sn-glycerol 1-phosphate + H(+)</text>
        <dbReference type="Rhea" id="RHEA:56712"/>
        <dbReference type="Rhea" id="RHEA-COMP:14679"/>
        <dbReference type="Rhea" id="RHEA-COMP:14680"/>
        <dbReference type="ChEBI" id="CHEBI:15378"/>
        <dbReference type="ChEBI" id="CHEBI:29950"/>
        <dbReference type="ChEBI" id="CHEBI:57685"/>
        <dbReference type="ChEBI" id="CHEBI:64716"/>
        <dbReference type="ChEBI" id="CHEBI:140658"/>
        <dbReference type="EC" id="2.5.1.145"/>
    </reaction>
</comment>
<keyword evidence="6 7" id="KW-0472">Membrane</keyword>
<dbReference type="PANTHER" id="PTHR30589:SF0">
    <property type="entry name" value="PHOSPHATIDYLGLYCEROL--PROLIPOPROTEIN DIACYLGLYCERYL TRANSFERASE"/>
    <property type="match status" value="1"/>
</dbReference>
<evidence type="ECO:0000256" key="7">
    <source>
        <dbReference type="HAMAP-Rule" id="MF_01147"/>
    </source>
</evidence>
<feature type="transmembrane region" description="Helical" evidence="7">
    <location>
        <begin position="20"/>
        <end position="44"/>
    </location>
</feature>
<evidence type="ECO:0000313" key="9">
    <source>
        <dbReference type="EMBL" id="NYD71857.1"/>
    </source>
</evidence>
<name>A0A852SSM5_9MICO</name>
<evidence type="ECO:0000256" key="5">
    <source>
        <dbReference type="ARBA" id="ARBA00022989"/>
    </source>
</evidence>
<sequence>MPSLSPLSIPSPPLEFSQFQIGPLTIHIYALFILAGIVAAMLMVNHRLTKRGGEPGVVIDIVLWAVPLGIVGARIYHVLTHGSDYFYEGADLWRVVQIWDGGNALYGSLIGGAVGAAIGCRFAGIRLWSFADTLAPAMLVAQAIGRLGNWFNHELFGLPTTLPWGLEIESTNGAFPVGLPEGTLFHPLFAYEIIWNLVGVVLLLALERRFRLRWGKLFALYLVWYGLGRAWLESIRIDPSSDGFLGVPANVWASFAAVLLGIILFVVQTRRHPGLETSVYRAGRGPRPVVNKKKKGADDEVSTGLESVDESAASGEGSGERWTDDELKAASGTSAPLR</sequence>
<dbReference type="GO" id="GO:0005886">
    <property type="term" value="C:plasma membrane"/>
    <property type="evidence" value="ECO:0007669"/>
    <property type="project" value="UniProtKB-SubCell"/>
</dbReference>
<dbReference type="EC" id="2.5.1.145" evidence="7"/>
<feature type="binding site" evidence="7">
    <location>
        <position position="146"/>
    </location>
    <ligand>
        <name>a 1,2-diacyl-sn-glycero-3-phospho-(1'-sn-glycerol)</name>
        <dbReference type="ChEBI" id="CHEBI:64716"/>
    </ligand>
</feature>
<accession>A0A852SSM5</accession>
<dbReference type="EMBL" id="JACCBM010000001">
    <property type="protein sequence ID" value="NYD71857.1"/>
    <property type="molecule type" value="Genomic_DNA"/>
</dbReference>
<evidence type="ECO:0000256" key="6">
    <source>
        <dbReference type="ARBA" id="ARBA00023136"/>
    </source>
</evidence>
<keyword evidence="5 7" id="KW-1133">Transmembrane helix</keyword>
<keyword evidence="2 7" id="KW-1003">Cell membrane</keyword>
<keyword evidence="3 7" id="KW-0808">Transferase</keyword>
<feature type="compositionally biased region" description="Basic and acidic residues" evidence="8">
    <location>
        <begin position="318"/>
        <end position="328"/>
    </location>
</feature>
<evidence type="ECO:0000256" key="8">
    <source>
        <dbReference type="SAM" id="MobiDB-lite"/>
    </source>
</evidence>
<comment type="function">
    <text evidence="7">Catalyzes the transfer of the diacylglyceryl group from phosphatidylglycerol to the sulfhydryl group of the N-terminal cysteine of a prolipoprotein, the first step in the formation of mature lipoproteins.</text>
</comment>
<feature type="region of interest" description="Disordered" evidence="8">
    <location>
        <begin position="287"/>
        <end position="338"/>
    </location>
</feature>
<feature type="transmembrane region" description="Helical" evidence="7">
    <location>
        <begin position="218"/>
        <end position="237"/>
    </location>
</feature>
<keyword evidence="4 7" id="KW-0812">Transmembrane</keyword>
<feature type="transmembrane region" description="Helical" evidence="7">
    <location>
        <begin position="56"/>
        <end position="76"/>
    </location>
</feature>
<protein>
    <recommendedName>
        <fullName evidence="7">Phosphatidylglycerol--prolipoprotein diacylglyceryl transferase</fullName>
        <ecNumber evidence="7">2.5.1.145</ecNumber>
    </recommendedName>
</protein>
<comment type="subcellular location">
    <subcellularLocation>
        <location evidence="7">Cell membrane</location>
        <topology evidence="7">Multi-pass membrane protein</topology>
    </subcellularLocation>
</comment>
<gene>
    <name evidence="7" type="primary">lgt</name>
    <name evidence="9" type="ORF">BJ984_003015</name>
</gene>
<comment type="pathway">
    <text evidence="7">Protein modification; lipoprotein biosynthesis (diacylglyceryl transfer).</text>
</comment>
<dbReference type="NCBIfam" id="TIGR00544">
    <property type="entry name" value="lgt"/>
    <property type="match status" value="1"/>
</dbReference>
<evidence type="ECO:0000256" key="2">
    <source>
        <dbReference type="ARBA" id="ARBA00022475"/>
    </source>
</evidence>
<evidence type="ECO:0000256" key="1">
    <source>
        <dbReference type="ARBA" id="ARBA00007150"/>
    </source>
</evidence>
<keyword evidence="9" id="KW-0449">Lipoprotein</keyword>
<evidence type="ECO:0000313" key="10">
    <source>
        <dbReference type="Proteomes" id="UP000549913"/>
    </source>
</evidence>
<dbReference type="Proteomes" id="UP000549913">
    <property type="component" value="Unassembled WGS sequence"/>
</dbReference>
<comment type="caution">
    <text evidence="9">The sequence shown here is derived from an EMBL/GenBank/DDBJ whole genome shotgun (WGS) entry which is preliminary data.</text>
</comment>